<evidence type="ECO:0000313" key="2">
    <source>
        <dbReference type="Proteomes" id="UP001163321"/>
    </source>
</evidence>
<name>A0ACC0WVA3_9STRA</name>
<protein>
    <submittedName>
        <fullName evidence="1">Uncharacterized protein</fullName>
    </submittedName>
</protein>
<organism evidence="1 2">
    <name type="scientific">Peronosclerospora sorghi</name>
    <dbReference type="NCBI Taxonomy" id="230839"/>
    <lineage>
        <taxon>Eukaryota</taxon>
        <taxon>Sar</taxon>
        <taxon>Stramenopiles</taxon>
        <taxon>Oomycota</taxon>
        <taxon>Peronosporomycetes</taxon>
        <taxon>Peronosporales</taxon>
        <taxon>Peronosporaceae</taxon>
        <taxon>Peronosclerospora</taxon>
    </lineage>
</organism>
<dbReference type="Proteomes" id="UP001163321">
    <property type="component" value="Chromosome 1"/>
</dbReference>
<dbReference type="EMBL" id="CM047580">
    <property type="protein sequence ID" value="KAI9921886.1"/>
    <property type="molecule type" value="Genomic_DNA"/>
</dbReference>
<accession>A0ACC0WVA3</accession>
<sequence>MTLYAMLKSGVSSSTSKGSVNNVVRKDQSCVGREECFKMQLIRSTSQLGWHKVKSSNHFLRSFASTRCHSKRVKIDAQVPWDNIMIRHSHLT</sequence>
<comment type="caution">
    <text evidence="1">The sequence shown here is derived from an EMBL/GenBank/DDBJ whole genome shotgun (WGS) entry which is preliminary data.</text>
</comment>
<proteinExistence type="predicted"/>
<reference evidence="1 2" key="1">
    <citation type="journal article" date="2022" name="bioRxiv">
        <title>The genome of the oomycete Peronosclerospora sorghi, a cosmopolitan pathogen of maize and sorghum, is inflated with dispersed pseudogenes.</title>
        <authorList>
            <person name="Fletcher K."/>
            <person name="Martin F."/>
            <person name="Isakeit T."/>
            <person name="Cavanaugh K."/>
            <person name="Magill C."/>
            <person name="Michelmore R."/>
        </authorList>
    </citation>
    <scope>NUCLEOTIDE SEQUENCE [LARGE SCALE GENOMIC DNA]</scope>
    <source>
        <strain evidence="1">P6</strain>
    </source>
</reference>
<evidence type="ECO:0000313" key="1">
    <source>
        <dbReference type="EMBL" id="KAI9921886.1"/>
    </source>
</evidence>
<gene>
    <name evidence="1" type="ORF">PsorP6_001473</name>
</gene>
<keyword evidence="2" id="KW-1185">Reference proteome</keyword>